<dbReference type="GO" id="GO:0009313">
    <property type="term" value="P:oligosaccharide catabolic process"/>
    <property type="evidence" value="ECO:0007669"/>
    <property type="project" value="TreeGrafter"/>
</dbReference>
<keyword evidence="6" id="KW-0378">Hydrolase</keyword>
<keyword evidence="5" id="KW-0119">Carbohydrate metabolism</keyword>
<evidence type="ECO:0000256" key="1">
    <source>
        <dbReference type="ARBA" id="ARBA00000427"/>
    </source>
</evidence>
<comment type="similarity">
    <text evidence="2">Belongs to the glycosyl hydrolase 33 family.</text>
</comment>
<evidence type="ECO:0000256" key="4">
    <source>
        <dbReference type="ARBA" id="ARBA00022963"/>
    </source>
</evidence>
<proteinExistence type="inferred from homology"/>
<keyword evidence="4" id="KW-0442">Lipid degradation</keyword>
<evidence type="ECO:0000256" key="2">
    <source>
        <dbReference type="ARBA" id="ARBA00009348"/>
    </source>
</evidence>
<dbReference type="GeneTree" id="ENSGT00950000182944"/>
<dbReference type="GO" id="GO:0004308">
    <property type="term" value="F:exo-alpha-sialidase activity"/>
    <property type="evidence" value="ECO:0007669"/>
    <property type="project" value="UniProtKB-EC"/>
</dbReference>
<keyword evidence="4" id="KW-0443">Lipid metabolism</keyword>
<dbReference type="GO" id="GO:0006689">
    <property type="term" value="P:ganglioside catabolic process"/>
    <property type="evidence" value="ECO:0007669"/>
    <property type="project" value="TreeGrafter"/>
</dbReference>
<dbReference type="Ensembl" id="ENSAPOT00000012043.1">
    <property type="protein sequence ID" value="ENSAPOP00000023118.1"/>
    <property type="gene ID" value="ENSAPOG00000004745.1"/>
</dbReference>
<dbReference type="Proteomes" id="UP000257200">
    <property type="component" value="Unplaced"/>
</dbReference>
<protein>
    <recommendedName>
        <fullName evidence="3">exo-alpha-sialidase</fullName>
        <ecNumber evidence="3">3.2.1.18</ecNumber>
    </recommendedName>
</protein>
<dbReference type="PANTHER" id="PTHR10628:SF23">
    <property type="entry name" value="SIALIDASE-3"/>
    <property type="match status" value="1"/>
</dbReference>
<dbReference type="InterPro" id="IPR036278">
    <property type="entry name" value="Sialidase_sf"/>
</dbReference>
<accession>A0A3Q1G063</accession>
<evidence type="ECO:0000256" key="3">
    <source>
        <dbReference type="ARBA" id="ARBA00012733"/>
    </source>
</evidence>
<comment type="catalytic activity">
    <reaction evidence="1">
        <text>Hydrolysis of alpha-(2-&gt;3)-, alpha-(2-&gt;6)-, alpha-(2-&gt;8)- glycosidic linkages of terminal sialic acid residues in oligosaccharides, glycoproteins, glycolipids, colominic acid and synthetic substrates.</text>
        <dbReference type="EC" id="3.2.1.18"/>
    </reaction>
</comment>
<name>A0A3Q1G063_9TELE</name>
<reference evidence="8" key="1">
    <citation type="submission" date="2025-08" db="UniProtKB">
        <authorList>
            <consortium name="Ensembl"/>
        </authorList>
    </citation>
    <scope>IDENTIFICATION</scope>
</reference>
<sequence length="358" mass="40264">MDSGYSQQTVFHRKFYRIPALFCERESKTLLAFAEQRTAEDDTMLLFRSNFKEAKIDGYRPMNPCPLYDINRKVLFLFFICVEGTVSEQQQKNCHTNKARLCYITSKDLGQTWTELTDLTDKLPETWDTFAVGPGHGLQIENGRLIVPLHAYTSVKKSCCVSDQMPSYRALSLYSDDSGKTWQFGKMFEAESNECQMAEFFDKSGKSIIYCNARTEGGFREEHVSEDNGHTFSKLSGAQKLVETGSGCEGSVVSFPAQNEDVTNDQSQKNKWLLFTHPSHQSNRVSLGVYLNKTLCEQKSWSKNSGLSGLTALDIPMLAAAPCSSHSAPNTVQSMSLMHCTFSPLLTSGRQDKKHKCH</sequence>
<organism evidence="8 9">
    <name type="scientific">Acanthochromis polyacanthus</name>
    <name type="common">spiny chromis</name>
    <dbReference type="NCBI Taxonomy" id="80966"/>
    <lineage>
        <taxon>Eukaryota</taxon>
        <taxon>Metazoa</taxon>
        <taxon>Chordata</taxon>
        <taxon>Craniata</taxon>
        <taxon>Vertebrata</taxon>
        <taxon>Euteleostomi</taxon>
        <taxon>Actinopterygii</taxon>
        <taxon>Neopterygii</taxon>
        <taxon>Teleostei</taxon>
        <taxon>Neoteleostei</taxon>
        <taxon>Acanthomorphata</taxon>
        <taxon>Ovalentaria</taxon>
        <taxon>Pomacentridae</taxon>
        <taxon>Acanthochromis</taxon>
    </lineage>
</organism>
<evidence type="ECO:0000259" key="7">
    <source>
        <dbReference type="Pfam" id="PF13088"/>
    </source>
</evidence>
<dbReference type="AlphaFoldDB" id="A0A3Q1G063"/>
<keyword evidence="6" id="KW-0326">Glycosidase</keyword>
<keyword evidence="9" id="KW-1185">Reference proteome</keyword>
<evidence type="ECO:0000313" key="8">
    <source>
        <dbReference type="Ensembl" id="ENSAPOP00000023118.1"/>
    </source>
</evidence>
<evidence type="ECO:0000313" key="9">
    <source>
        <dbReference type="Proteomes" id="UP000257200"/>
    </source>
</evidence>
<evidence type="ECO:0000256" key="6">
    <source>
        <dbReference type="ARBA" id="ARBA00023295"/>
    </source>
</evidence>
<feature type="domain" description="Sialidase" evidence="7">
    <location>
        <begin position="57"/>
        <end position="303"/>
    </location>
</feature>
<reference evidence="8" key="2">
    <citation type="submission" date="2025-09" db="UniProtKB">
        <authorList>
            <consortium name="Ensembl"/>
        </authorList>
    </citation>
    <scope>IDENTIFICATION</scope>
</reference>
<dbReference type="CDD" id="cd15482">
    <property type="entry name" value="Sialidase_non-viral"/>
    <property type="match status" value="1"/>
</dbReference>
<dbReference type="InParanoid" id="A0A3Q1G063"/>
<dbReference type="GO" id="GO:0005737">
    <property type="term" value="C:cytoplasm"/>
    <property type="evidence" value="ECO:0007669"/>
    <property type="project" value="TreeGrafter"/>
</dbReference>
<dbReference type="SUPFAM" id="SSF50939">
    <property type="entry name" value="Sialidases"/>
    <property type="match status" value="1"/>
</dbReference>
<dbReference type="InterPro" id="IPR011040">
    <property type="entry name" value="Sialidase"/>
</dbReference>
<evidence type="ECO:0000256" key="5">
    <source>
        <dbReference type="ARBA" id="ARBA00023277"/>
    </source>
</evidence>
<dbReference type="Gene3D" id="2.120.10.10">
    <property type="match status" value="1"/>
</dbReference>
<dbReference type="Pfam" id="PF13088">
    <property type="entry name" value="BNR_2"/>
    <property type="match status" value="1"/>
</dbReference>
<dbReference type="STRING" id="80966.ENSAPOP00000023118"/>
<dbReference type="EC" id="3.2.1.18" evidence="3"/>
<dbReference type="InterPro" id="IPR026856">
    <property type="entry name" value="Sialidase_fam"/>
</dbReference>
<dbReference type="GO" id="GO:0016020">
    <property type="term" value="C:membrane"/>
    <property type="evidence" value="ECO:0007669"/>
    <property type="project" value="TreeGrafter"/>
</dbReference>
<dbReference type="PANTHER" id="PTHR10628">
    <property type="entry name" value="SIALIDASE"/>
    <property type="match status" value="1"/>
</dbReference>